<organism evidence="5 6">
    <name type="scientific">Cupriavidus taiwanensis</name>
    <dbReference type="NCBI Taxonomy" id="164546"/>
    <lineage>
        <taxon>Bacteria</taxon>
        <taxon>Pseudomonadati</taxon>
        <taxon>Pseudomonadota</taxon>
        <taxon>Betaproteobacteria</taxon>
        <taxon>Burkholderiales</taxon>
        <taxon>Burkholderiaceae</taxon>
        <taxon>Cupriavidus</taxon>
    </lineage>
</organism>
<protein>
    <submittedName>
        <fullName evidence="5">Putative AsnC/GntR family transcriptional regulator protein</fullName>
    </submittedName>
</protein>
<dbReference type="SUPFAM" id="SSF46785">
    <property type="entry name" value="Winged helix' DNA-binding domain"/>
    <property type="match status" value="1"/>
</dbReference>
<keyword evidence="3" id="KW-0804">Transcription</keyword>
<dbReference type="Proteomes" id="UP000257139">
    <property type="component" value="Unassembled WGS sequence"/>
</dbReference>
<evidence type="ECO:0000256" key="3">
    <source>
        <dbReference type="ARBA" id="ARBA00023163"/>
    </source>
</evidence>
<dbReference type="AlphaFoldDB" id="A0A7Z7JI95"/>
<dbReference type="SMART" id="SM00895">
    <property type="entry name" value="FCD"/>
    <property type="match status" value="1"/>
</dbReference>
<name>A0A7Z7JI95_9BURK</name>
<dbReference type="Pfam" id="PF07729">
    <property type="entry name" value="FCD"/>
    <property type="match status" value="1"/>
</dbReference>
<dbReference type="Pfam" id="PF00392">
    <property type="entry name" value="GntR"/>
    <property type="match status" value="1"/>
</dbReference>
<dbReference type="SMART" id="SM00345">
    <property type="entry name" value="HTH_GNTR"/>
    <property type="match status" value="1"/>
</dbReference>
<feature type="domain" description="HTH gntR-type" evidence="4">
    <location>
        <begin position="13"/>
        <end position="80"/>
    </location>
</feature>
<evidence type="ECO:0000256" key="2">
    <source>
        <dbReference type="ARBA" id="ARBA00023125"/>
    </source>
</evidence>
<evidence type="ECO:0000313" key="6">
    <source>
        <dbReference type="Proteomes" id="UP000257139"/>
    </source>
</evidence>
<keyword evidence="1" id="KW-0805">Transcription regulation</keyword>
<dbReference type="InterPro" id="IPR036388">
    <property type="entry name" value="WH-like_DNA-bd_sf"/>
</dbReference>
<dbReference type="GO" id="GO:0003677">
    <property type="term" value="F:DNA binding"/>
    <property type="evidence" value="ECO:0007669"/>
    <property type="project" value="UniProtKB-KW"/>
</dbReference>
<dbReference type="InterPro" id="IPR011711">
    <property type="entry name" value="GntR_C"/>
</dbReference>
<dbReference type="EMBL" id="OGUU01000054">
    <property type="protein sequence ID" value="SPC26170.1"/>
    <property type="molecule type" value="Genomic_DNA"/>
</dbReference>
<dbReference type="InterPro" id="IPR036390">
    <property type="entry name" value="WH_DNA-bd_sf"/>
</dbReference>
<keyword evidence="2" id="KW-0238">DNA-binding</keyword>
<dbReference type="SUPFAM" id="SSF48008">
    <property type="entry name" value="GntR ligand-binding domain-like"/>
    <property type="match status" value="1"/>
</dbReference>
<sequence>MRQESKEAPSTELSLAVAATNTIRDRILDLTLHPGAQLDESMLRDELGISRTPAREALNRLTTEGLIETRPNRGFFVRPLDLGDVTHFFEAYLVSERSSAHYCRLSHPHLVEDLQSIQVHHNWAVENEMFLEISRHNAAFHIRIAEGTENEYLISFASRLHNIARRLAFFVYQRESGEQQSFQRSQRRIVDEHVAIIDAIRNKDREQFVAAITDHAELFRRRIADFIEGKGKPIFTLT</sequence>
<dbReference type="Gene3D" id="1.20.120.530">
    <property type="entry name" value="GntR ligand-binding domain-like"/>
    <property type="match status" value="1"/>
</dbReference>
<dbReference type="PANTHER" id="PTHR43537:SF5">
    <property type="entry name" value="UXU OPERON TRANSCRIPTIONAL REGULATOR"/>
    <property type="match status" value="1"/>
</dbReference>
<dbReference type="InterPro" id="IPR008920">
    <property type="entry name" value="TF_FadR/GntR_C"/>
</dbReference>
<dbReference type="Gene3D" id="1.10.10.10">
    <property type="entry name" value="Winged helix-like DNA-binding domain superfamily/Winged helix DNA-binding domain"/>
    <property type="match status" value="1"/>
</dbReference>
<accession>A0A7Z7JI95</accession>
<evidence type="ECO:0000256" key="1">
    <source>
        <dbReference type="ARBA" id="ARBA00023015"/>
    </source>
</evidence>
<dbReference type="RefSeq" id="WP_115737091.1">
    <property type="nucleotide sequence ID" value="NZ_LT984799.1"/>
</dbReference>
<dbReference type="PANTHER" id="PTHR43537">
    <property type="entry name" value="TRANSCRIPTIONAL REGULATOR, GNTR FAMILY"/>
    <property type="match status" value="1"/>
</dbReference>
<dbReference type="PROSITE" id="PS50949">
    <property type="entry name" value="HTH_GNTR"/>
    <property type="match status" value="1"/>
</dbReference>
<dbReference type="InterPro" id="IPR000524">
    <property type="entry name" value="Tscrpt_reg_HTH_GntR"/>
</dbReference>
<proteinExistence type="predicted"/>
<evidence type="ECO:0000259" key="4">
    <source>
        <dbReference type="PROSITE" id="PS50949"/>
    </source>
</evidence>
<reference evidence="5 6" key="1">
    <citation type="submission" date="2018-01" db="EMBL/GenBank/DDBJ databases">
        <authorList>
            <person name="Clerissi C."/>
        </authorList>
    </citation>
    <scope>NUCLEOTIDE SEQUENCE [LARGE SCALE GENOMIC DNA]</scope>
    <source>
        <strain evidence="5">Cupriavidus taiwanensis STM 6021</strain>
    </source>
</reference>
<evidence type="ECO:0000313" key="5">
    <source>
        <dbReference type="EMBL" id="SPC26170.1"/>
    </source>
</evidence>
<gene>
    <name evidence="5" type="ORF">CBM2594_U70003</name>
</gene>
<dbReference type="CDD" id="cd07377">
    <property type="entry name" value="WHTH_GntR"/>
    <property type="match status" value="1"/>
</dbReference>
<comment type="caution">
    <text evidence="5">The sequence shown here is derived from an EMBL/GenBank/DDBJ whole genome shotgun (WGS) entry which is preliminary data.</text>
</comment>
<dbReference type="GO" id="GO:0003700">
    <property type="term" value="F:DNA-binding transcription factor activity"/>
    <property type="evidence" value="ECO:0007669"/>
    <property type="project" value="InterPro"/>
</dbReference>